<reference evidence="1 2" key="1">
    <citation type="submission" date="2017-01" db="EMBL/GenBank/DDBJ databases">
        <title>Complete Genome Sequence of two Novel Multi-drug resistant Klebsiella pneumoniae Phage vB_Kpn_IME260.</title>
        <authorList>
            <person name="Xing S."/>
            <person name="Pan X."/>
            <person name="Sun Q."/>
            <person name="Pei G."/>
            <person name="Mi Z."/>
            <person name="An X."/>
            <person name="Tong Y."/>
        </authorList>
    </citation>
    <scope>NUCLEOTIDE SEQUENCE [LARGE SCALE GENOMIC DNA]</scope>
</reference>
<organism evidence="1 2">
    <name type="scientific">Klebsiella phage vB_Kpn_IME260</name>
    <dbReference type="NCBI Taxonomy" id="1912318"/>
    <lineage>
        <taxon>Viruses</taxon>
        <taxon>Duplodnaviria</taxon>
        <taxon>Heunggongvirae</taxon>
        <taxon>Uroviricota</taxon>
        <taxon>Caudoviricetes</taxon>
        <taxon>Demerecviridae</taxon>
        <taxon>Sugarlandvirus</taxon>
        <taxon>Sugarlandvirus IME260</taxon>
    </lineage>
</organism>
<dbReference type="GeneID" id="40073155"/>
<protein>
    <submittedName>
        <fullName evidence="1">Uncharacterized protein</fullName>
    </submittedName>
</protein>
<dbReference type="KEGG" id="vg:40073020"/>
<accession>A0A1I9SF04</accession>
<proteinExistence type="predicted"/>
<dbReference type="OrthoDB" id="13141at10239"/>
<dbReference type="EMBL" id="KX845404">
    <property type="protein sequence ID" value="APT41152.1"/>
    <property type="molecule type" value="Genomic_DNA"/>
</dbReference>
<evidence type="ECO:0000313" key="1">
    <source>
        <dbReference type="EMBL" id="AOZ65431.2"/>
    </source>
</evidence>
<sequence>MGYIQIADGKAVINLRELKTFIYIPDAETILHIEEGLKSGWKVSGVVYL</sequence>
<dbReference type="RefSeq" id="YP_009597389.1">
    <property type="nucleotide sequence ID" value="NC_041899.1"/>
</dbReference>
<dbReference type="RefSeq" id="YP_009597524.1">
    <property type="nucleotide sequence ID" value="NC_041899.1"/>
</dbReference>
<dbReference type="GeneID" id="40073020"/>
<keyword evidence="2" id="KW-1185">Reference proteome</keyword>
<dbReference type="EMBL" id="KX845404">
    <property type="protein sequence ID" value="AOZ65431.2"/>
    <property type="molecule type" value="Genomic_DNA"/>
</dbReference>
<dbReference type="KEGG" id="vg:40073155"/>
<dbReference type="Proteomes" id="UP000225617">
    <property type="component" value="Segment"/>
</dbReference>
<evidence type="ECO:0000313" key="2">
    <source>
        <dbReference type="Proteomes" id="UP000225617"/>
    </source>
</evidence>
<name>A0A1I9SF04_9CAUD</name>